<dbReference type="InterPro" id="IPR006199">
    <property type="entry name" value="LexA_DNA-bd_dom"/>
</dbReference>
<gene>
    <name evidence="2" type="primary">lexA_1</name>
    <name evidence="2" type="ORF">CLTHE_17670</name>
</gene>
<dbReference type="GO" id="GO:0004252">
    <property type="term" value="F:serine-type endopeptidase activity"/>
    <property type="evidence" value="ECO:0007669"/>
    <property type="project" value="UniProtKB-EC"/>
</dbReference>
<proteinExistence type="predicted"/>
<comment type="caution">
    <text evidence="2">The sequence shown here is derived from an EMBL/GenBank/DDBJ whole genome shotgun (WGS) entry which is preliminary data.</text>
</comment>
<dbReference type="Proteomes" id="UP000191448">
    <property type="component" value="Unassembled WGS sequence"/>
</dbReference>
<evidence type="ECO:0000313" key="2">
    <source>
        <dbReference type="EMBL" id="OPX47602.1"/>
    </source>
</evidence>
<keyword evidence="2" id="KW-0378">Hydrolase</keyword>
<dbReference type="Gene3D" id="1.10.10.10">
    <property type="entry name" value="Winged helix-like DNA-binding domain superfamily/Winged helix DNA-binding domain"/>
    <property type="match status" value="1"/>
</dbReference>
<reference evidence="2 3" key="1">
    <citation type="submission" date="2016-02" db="EMBL/GenBank/DDBJ databases">
        <title>Genome sequence of Clostridium thermobutyricum DSM 4928.</title>
        <authorList>
            <person name="Poehlein A."/>
            <person name="Daniel R."/>
        </authorList>
    </citation>
    <scope>NUCLEOTIDE SEQUENCE [LARGE SCALE GENOMIC DNA]</scope>
    <source>
        <strain evidence="2 3">DSM 4928</strain>
    </source>
</reference>
<dbReference type="EMBL" id="LTAY01000043">
    <property type="protein sequence ID" value="OPX47602.1"/>
    <property type="molecule type" value="Genomic_DNA"/>
</dbReference>
<dbReference type="InterPro" id="IPR036390">
    <property type="entry name" value="WH_DNA-bd_sf"/>
</dbReference>
<organism evidence="2 3">
    <name type="scientific">Clostridium thermobutyricum DSM 4928</name>
    <dbReference type="NCBI Taxonomy" id="1121339"/>
    <lineage>
        <taxon>Bacteria</taxon>
        <taxon>Bacillati</taxon>
        <taxon>Bacillota</taxon>
        <taxon>Clostridia</taxon>
        <taxon>Eubacteriales</taxon>
        <taxon>Clostridiaceae</taxon>
        <taxon>Clostridium</taxon>
    </lineage>
</organism>
<dbReference type="InterPro" id="IPR036388">
    <property type="entry name" value="WH-like_DNA-bd_sf"/>
</dbReference>
<name>A0A1V4SUN1_9CLOT</name>
<dbReference type="AlphaFoldDB" id="A0A1V4SUN1"/>
<dbReference type="EC" id="3.4.21.88" evidence="2"/>
<accession>A0A1V4SUN1</accession>
<dbReference type="RefSeq" id="WP_080022936.1">
    <property type="nucleotide sequence ID" value="NZ_LTAY01000043.1"/>
</dbReference>
<sequence length="101" mass="11846">MEKPKLGETANAILNYIDDYTLEYGYSPTIREIGKAIGLKSTAAVYKHIQRLIRDGYLYKNHTCPRTLVLNKNPNDLLKDFLYRNNFRYKVENSKIIIDFK</sequence>
<feature type="domain" description="LexA repressor DNA-binding" evidence="1">
    <location>
        <begin position="5"/>
        <end position="67"/>
    </location>
</feature>
<evidence type="ECO:0000313" key="3">
    <source>
        <dbReference type="Proteomes" id="UP000191448"/>
    </source>
</evidence>
<dbReference type="OrthoDB" id="2187688at2"/>
<evidence type="ECO:0000259" key="1">
    <source>
        <dbReference type="Pfam" id="PF01726"/>
    </source>
</evidence>
<dbReference type="Pfam" id="PF01726">
    <property type="entry name" value="LexA_DNA_bind"/>
    <property type="match status" value="1"/>
</dbReference>
<dbReference type="GO" id="GO:0006508">
    <property type="term" value="P:proteolysis"/>
    <property type="evidence" value="ECO:0007669"/>
    <property type="project" value="InterPro"/>
</dbReference>
<protein>
    <submittedName>
        <fullName evidence="2">LexA repressor</fullName>
        <ecNumber evidence="2">3.4.21.88</ecNumber>
    </submittedName>
</protein>
<dbReference type="SUPFAM" id="SSF46785">
    <property type="entry name" value="Winged helix' DNA-binding domain"/>
    <property type="match status" value="1"/>
</dbReference>